<reference evidence="7 8" key="1">
    <citation type="submission" date="2016-10" db="EMBL/GenBank/DDBJ databases">
        <title>Pseudoalteromonas amylolytica sp. nov., isolated from the surface seawater.</title>
        <authorList>
            <person name="Wu Y.-H."/>
            <person name="Cheng H."/>
            <person name="Jin X.-B."/>
            <person name="Wang C.-S."/>
            <person name="Xu X.-W."/>
        </authorList>
    </citation>
    <scope>NUCLEOTIDE SEQUENCE [LARGE SCALE GENOMIC DNA]</scope>
    <source>
        <strain evidence="7 8">JCM 12483</strain>
    </source>
</reference>
<keyword evidence="4 6" id="KW-1133">Transmembrane helix</keyword>
<dbReference type="Gene3D" id="2.60.450.10">
    <property type="entry name" value="Lipopolysaccharide (LPS) transport protein A like domain"/>
    <property type="match status" value="1"/>
</dbReference>
<dbReference type="NCBIfam" id="TIGR04409">
    <property type="entry name" value="LptC_YrbK"/>
    <property type="match status" value="1"/>
</dbReference>
<dbReference type="OrthoDB" id="6193381at2"/>
<sequence length="184" mass="20919">MSSSRVILFIVFVIAMTWLWYPYLTQKAPKTISQSDIIAKPDYIATELQQTSYNEAGIRTYTVTAVKMELYQDLGFSHFTAPVFNLYNGSQSWLISSQEATLYENNTLMLEGNVEAQNLTTGAMITLIKADNIRVEINERLMQSERPVEITGPSLKITGKGLYADLNTDIIELINHTRTIYYDQ</sequence>
<keyword evidence="1 6" id="KW-1003">Cell membrane</keyword>
<keyword evidence="5 6" id="KW-0472">Membrane</keyword>
<dbReference type="GO" id="GO:0005886">
    <property type="term" value="C:plasma membrane"/>
    <property type="evidence" value="ECO:0007669"/>
    <property type="project" value="UniProtKB-SubCell"/>
</dbReference>
<dbReference type="HAMAP" id="MF_01915">
    <property type="entry name" value="LPS_assembly_LptC"/>
    <property type="match status" value="1"/>
</dbReference>
<evidence type="ECO:0000313" key="8">
    <source>
        <dbReference type="Proteomes" id="UP000180253"/>
    </source>
</evidence>
<dbReference type="Pfam" id="PF06835">
    <property type="entry name" value="LptC"/>
    <property type="match status" value="1"/>
</dbReference>
<dbReference type="GO" id="GO:0015221">
    <property type="term" value="F:lipopolysaccharide transmembrane transporter activity"/>
    <property type="evidence" value="ECO:0007669"/>
    <property type="project" value="InterPro"/>
</dbReference>
<evidence type="ECO:0000256" key="5">
    <source>
        <dbReference type="ARBA" id="ARBA00023136"/>
    </source>
</evidence>
<protein>
    <recommendedName>
        <fullName evidence="6">Lipopolysaccharide export system protein LptC</fullName>
    </recommendedName>
</protein>
<dbReference type="AlphaFoldDB" id="A0A1S1NAQ0"/>
<comment type="subcellular location">
    <subcellularLocation>
        <location evidence="6">Cell inner membrane</location>
        <topology evidence="6">Single-pass membrane protein</topology>
    </subcellularLocation>
</comment>
<evidence type="ECO:0000256" key="4">
    <source>
        <dbReference type="ARBA" id="ARBA00022989"/>
    </source>
</evidence>
<evidence type="ECO:0000256" key="2">
    <source>
        <dbReference type="ARBA" id="ARBA00022519"/>
    </source>
</evidence>
<evidence type="ECO:0000313" key="7">
    <source>
        <dbReference type="EMBL" id="OHU95367.1"/>
    </source>
</evidence>
<dbReference type="EMBL" id="MNAN01000031">
    <property type="protein sequence ID" value="OHU95367.1"/>
    <property type="molecule type" value="Genomic_DNA"/>
</dbReference>
<comment type="caution">
    <text evidence="7">The sequence shown here is derived from an EMBL/GenBank/DDBJ whole genome shotgun (WGS) entry which is preliminary data.</text>
</comment>
<evidence type="ECO:0000256" key="6">
    <source>
        <dbReference type="HAMAP-Rule" id="MF_01915"/>
    </source>
</evidence>
<dbReference type="PANTHER" id="PTHR37481">
    <property type="entry name" value="LIPOPOLYSACCHARIDE EXPORT SYSTEM PROTEIN LPTC"/>
    <property type="match status" value="1"/>
</dbReference>
<organism evidence="7 8">
    <name type="scientific">Pseudoalteromonas byunsanensis</name>
    <dbReference type="NCBI Taxonomy" id="327939"/>
    <lineage>
        <taxon>Bacteria</taxon>
        <taxon>Pseudomonadati</taxon>
        <taxon>Pseudomonadota</taxon>
        <taxon>Gammaproteobacteria</taxon>
        <taxon>Alteromonadales</taxon>
        <taxon>Pseudoalteromonadaceae</taxon>
        <taxon>Pseudoalteromonas</taxon>
    </lineage>
</organism>
<keyword evidence="3 6" id="KW-0812">Transmembrane</keyword>
<dbReference type="InterPro" id="IPR052363">
    <property type="entry name" value="LPS_export_LptC"/>
</dbReference>
<dbReference type="GO" id="GO:0043165">
    <property type="term" value="P:Gram-negative-bacterium-type cell outer membrane assembly"/>
    <property type="evidence" value="ECO:0007669"/>
    <property type="project" value="UniProtKB-UniRule"/>
</dbReference>
<comment type="similarity">
    <text evidence="6">Belongs to the LptC family.</text>
</comment>
<keyword evidence="2 6" id="KW-0997">Cell inner membrane</keyword>
<dbReference type="STRING" id="327939.BIW53_11695"/>
<dbReference type="Proteomes" id="UP000180253">
    <property type="component" value="Unassembled WGS sequence"/>
</dbReference>
<keyword evidence="8" id="KW-1185">Reference proteome</keyword>
<accession>A0A1S1NAQ0</accession>
<name>A0A1S1NAQ0_9GAMM</name>
<dbReference type="GO" id="GO:0017089">
    <property type="term" value="F:glycolipid transfer activity"/>
    <property type="evidence" value="ECO:0007669"/>
    <property type="project" value="TreeGrafter"/>
</dbReference>
<gene>
    <name evidence="6" type="primary">lptC</name>
    <name evidence="7" type="ORF">BIW53_11695</name>
</gene>
<dbReference type="InterPro" id="IPR026265">
    <property type="entry name" value="LptC"/>
</dbReference>
<evidence type="ECO:0000256" key="3">
    <source>
        <dbReference type="ARBA" id="ARBA00022692"/>
    </source>
</evidence>
<dbReference type="GO" id="GO:0030288">
    <property type="term" value="C:outer membrane-bounded periplasmic space"/>
    <property type="evidence" value="ECO:0007669"/>
    <property type="project" value="TreeGrafter"/>
</dbReference>
<dbReference type="RefSeq" id="WP_070992158.1">
    <property type="nucleotide sequence ID" value="NZ_CBCSHD010000005.1"/>
</dbReference>
<comment type="function">
    <text evidence="6">Involved in the assembly of lipopolysaccharide (LPS). Required for the translocation of LPS from the inner membrane to the outer membrane. Facilitates the transfer of LPS from the inner membrane to the periplasmic protein LptA. Could be a docking site for LptA.</text>
</comment>
<comment type="subunit">
    <text evidence="6">Component of the lipopolysaccharide transport and assembly complex. Interacts with LptA and the LptBFG transporter complex.</text>
</comment>
<dbReference type="PANTHER" id="PTHR37481:SF1">
    <property type="entry name" value="LIPOPOLYSACCHARIDE EXPORT SYSTEM PROTEIN LPTC"/>
    <property type="match status" value="1"/>
</dbReference>
<proteinExistence type="inferred from homology"/>
<evidence type="ECO:0000256" key="1">
    <source>
        <dbReference type="ARBA" id="ARBA00022475"/>
    </source>
</evidence>
<dbReference type="PIRSF" id="PIRSF028513">
    <property type="entry name" value="LptC"/>
    <property type="match status" value="1"/>
</dbReference>
<dbReference type="InterPro" id="IPR010664">
    <property type="entry name" value="LipoPS_assembly_LptC-rel"/>
</dbReference>
<feature type="transmembrane region" description="Helical" evidence="6">
    <location>
        <begin position="6"/>
        <end position="24"/>
    </location>
</feature>